<dbReference type="EMBL" id="JACHCF010000018">
    <property type="protein sequence ID" value="MBB5624124.1"/>
    <property type="molecule type" value="Genomic_DNA"/>
</dbReference>
<reference evidence="2 3" key="1">
    <citation type="submission" date="2020-08" db="EMBL/GenBank/DDBJ databases">
        <title>Genomic Encyclopedia of Type Strains, Phase IV (KMG-V): Genome sequencing to study the core and pangenomes of soil and plant-associated prokaryotes.</title>
        <authorList>
            <person name="Whitman W."/>
        </authorList>
    </citation>
    <scope>NUCLEOTIDE SEQUENCE [LARGE SCALE GENOMIC DNA]</scope>
    <source>
        <strain evidence="2 3">MP7CTX6</strain>
    </source>
</reference>
<proteinExistence type="predicted"/>
<dbReference type="RefSeq" id="WP_183870184.1">
    <property type="nucleotide sequence ID" value="NZ_JACHCF010000018.1"/>
</dbReference>
<accession>A0A7W8YYG0</accession>
<name>A0A7W8YYG0_9SPHI</name>
<evidence type="ECO:0000313" key="3">
    <source>
        <dbReference type="Proteomes" id="UP000537718"/>
    </source>
</evidence>
<protein>
    <submittedName>
        <fullName evidence="2">Uncharacterized protein</fullName>
    </submittedName>
</protein>
<evidence type="ECO:0000313" key="2">
    <source>
        <dbReference type="EMBL" id="MBB5624124.1"/>
    </source>
</evidence>
<dbReference type="Proteomes" id="UP000537718">
    <property type="component" value="Unassembled WGS sequence"/>
</dbReference>
<comment type="caution">
    <text evidence="2">The sequence shown here is derived from an EMBL/GenBank/DDBJ whole genome shotgun (WGS) entry which is preliminary data.</text>
</comment>
<feature type="region of interest" description="Disordered" evidence="1">
    <location>
        <begin position="256"/>
        <end position="276"/>
    </location>
</feature>
<organism evidence="2 3">
    <name type="scientific">Pedobacter cryoconitis</name>
    <dbReference type="NCBI Taxonomy" id="188932"/>
    <lineage>
        <taxon>Bacteria</taxon>
        <taxon>Pseudomonadati</taxon>
        <taxon>Bacteroidota</taxon>
        <taxon>Sphingobacteriia</taxon>
        <taxon>Sphingobacteriales</taxon>
        <taxon>Sphingobacteriaceae</taxon>
        <taxon>Pedobacter</taxon>
    </lineage>
</organism>
<gene>
    <name evidence="2" type="ORF">HDE69_005221</name>
</gene>
<dbReference type="AlphaFoldDB" id="A0A7W8YYG0"/>
<evidence type="ECO:0000256" key="1">
    <source>
        <dbReference type="SAM" id="MobiDB-lite"/>
    </source>
</evidence>
<sequence length="474" mass="52964">MKKLYALKKLSLLVPLILFLHSCKKEIPLSVDKQSKFPTVTVDEARNWVKNNKPTLSIGNENWKKTNIVESANNEKGNNLLRVPINETLLEDKTWIIRDLIFQKDSLGQVVCDVYKIIPNADYISKKAGKNRSATFKREFIDNNDFTGQILLFTIDNQLIRGRKYVNGKLEFELEKKRRRNYGALMSGNPTSTELGAPETCNDPNDGCRNEKGGGGDYSWVNQLEEVNITAPGKTTPNYTPPSYFGGNIPPGDIYNVSKPGGGGGGGSDGSNPVTIEKRDTSNYVKNPCIGAALAMALNKNVKNEVKGLMTNTFLAGQEFNLSFYDHPFNNTINAEAYTSFGSEANLHNISISFNTNTMPTHSQEYNVATVYHEVLHAYFDILYGVAKPGNPMLVPDHHEYIADNYVNMLTKDLMSIFPNLSESDARNLSWGGLQNTNIFKRLLPETQNEIIRINILYSTKSTDKTISKGNYCQ</sequence>
<feature type="compositionally biased region" description="Gly residues" evidence="1">
    <location>
        <begin position="260"/>
        <end position="269"/>
    </location>
</feature>